<feature type="chain" id="PRO_5026219805" evidence="5">
    <location>
        <begin position="34"/>
        <end position="270"/>
    </location>
</feature>
<protein>
    <submittedName>
        <fullName evidence="8">Amino acid ABC transporter substrate-binding protein</fullName>
    </submittedName>
</protein>
<evidence type="ECO:0000313" key="8">
    <source>
        <dbReference type="EMBL" id="KAB7656915.1"/>
    </source>
</evidence>
<dbReference type="CDD" id="cd13711">
    <property type="entry name" value="PBP2_Ngo0372_TcyA"/>
    <property type="match status" value="1"/>
</dbReference>
<dbReference type="EMBL" id="WEHX01000065">
    <property type="protein sequence ID" value="KAB7656915.1"/>
    <property type="molecule type" value="Genomic_DNA"/>
</dbReference>
<dbReference type="PROSITE" id="PS51318">
    <property type="entry name" value="TAT"/>
    <property type="match status" value="1"/>
</dbReference>
<keyword evidence="3 5" id="KW-0732">Signal</keyword>
<dbReference type="PANTHER" id="PTHR35936:SF35">
    <property type="entry name" value="L-CYSTINE-BINDING PROTEIN TCYJ"/>
    <property type="match status" value="1"/>
</dbReference>
<name>A0A6I1EQX0_9BURK</name>
<dbReference type="Proteomes" id="UP000430564">
    <property type="component" value="Unassembled WGS sequence"/>
</dbReference>
<evidence type="ECO:0000259" key="6">
    <source>
        <dbReference type="SMART" id="SM00062"/>
    </source>
</evidence>
<feature type="signal peptide" evidence="5">
    <location>
        <begin position="1"/>
        <end position="33"/>
    </location>
</feature>
<dbReference type="PROSITE" id="PS01039">
    <property type="entry name" value="SBP_BACTERIAL_3"/>
    <property type="match status" value="1"/>
</dbReference>
<evidence type="ECO:0000256" key="4">
    <source>
        <dbReference type="RuleBase" id="RU003744"/>
    </source>
</evidence>
<accession>A0A6I1EQX0</accession>
<dbReference type="SUPFAM" id="SSF53850">
    <property type="entry name" value="Periplasmic binding protein-like II"/>
    <property type="match status" value="1"/>
</dbReference>
<dbReference type="InterPro" id="IPR018313">
    <property type="entry name" value="SBP_3_CS"/>
</dbReference>
<dbReference type="GO" id="GO:0016020">
    <property type="term" value="C:membrane"/>
    <property type="evidence" value="ECO:0007669"/>
    <property type="project" value="InterPro"/>
</dbReference>
<comment type="caution">
    <text evidence="8">The sequence shown here is derived from an EMBL/GenBank/DDBJ whole genome shotgun (WGS) entry which is preliminary data.</text>
</comment>
<feature type="domain" description="Ionotropic glutamate receptor C-terminal" evidence="7">
    <location>
        <begin position="47"/>
        <end position="265"/>
    </location>
</feature>
<dbReference type="Pfam" id="PF00497">
    <property type="entry name" value="SBP_bac_3"/>
    <property type="match status" value="1"/>
</dbReference>
<dbReference type="GO" id="GO:0030313">
    <property type="term" value="C:cell envelope"/>
    <property type="evidence" value="ECO:0007669"/>
    <property type="project" value="UniProtKB-SubCell"/>
</dbReference>
<comment type="subcellular location">
    <subcellularLocation>
        <location evidence="1">Cell envelope</location>
    </subcellularLocation>
</comment>
<dbReference type="OrthoDB" id="368476at2"/>
<gene>
    <name evidence="8" type="ORF">GBM95_08620</name>
</gene>
<dbReference type="InterPro" id="IPR001320">
    <property type="entry name" value="Iontro_rcpt_C"/>
</dbReference>
<dbReference type="AlphaFoldDB" id="A0A6I1EQX0"/>
<feature type="domain" description="Solute-binding protein family 3/N-terminal" evidence="6">
    <location>
        <begin position="47"/>
        <end position="266"/>
    </location>
</feature>
<dbReference type="InterPro" id="IPR006311">
    <property type="entry name" value="TAT_signal"/>
</dbReference>
<dbReference type="GO" id="GO:0015276">
    <property type="term" value="F:ligand-gated monoatomic ion channel activity"/>
    <property type="evidence" value="ECO:0007669"/>
    <property type="project" value="InterPro"/>
</dbReference>
<proteinExistence type="inferred from homology"/>
<evidence type="ECO:0000256" key="5">
    <source>
        <dbReference type="SAM" id="SignalP"/>
    </source>
</evidence>
<dbReference type="InterPro" id="IPR001638">
    <property type="entry name" value="Solute-binding_3/MltF_N"/>
</dbReference>
<evidence type="ECO:0000256" key="2">
    <source>
        <dbReference type="ARBA" id="ARBA00010333"/>
    </source>
</evidence>
<dbReference type="SMART" id="SM00079">
    <property type="entry name" value="PBPe"/>
    <property type="match status" value="1"/>
</dbReference>
<dbReference type="RefSeq" id="WP_152158726.1">
    <property type="nucleotide sequence ID" value="NZ_WEHX01000065.1"/>
</dbReference>
<comment type="similarity">
    <text evidence="2 4">Belongs to the bacterial solute-binding protein 3 family.</text>
</comment>
<evidence type="ECO:0000313" key="9">
    <source>
        <dbReference type="Proteomes" id="UP000430564"/>
    </source>
</evidence>
<evidence type="ECO:0000256" key="3">
    <source>
        <dbReference type="ARBA" id="ARBA00022729"/>
    </source>
</evidence>
<evidence type="ECO:0000259" key="7">
    <source>
        <dbReference type="SMART" id="SM00079"/>
    </source>
</evidence>
<dbReference type="Gene3D" id="3.40.190.10">
    <property type="entry name" value="Periplasmic binding protein-like II"/>
    <property type="match status" value="2"/>
</dbReference>
<sequence length="270" mass="29438">MAIFSSIRRTFLSAALFTTTFAALGLPLAPAHAADGDLLQRIQAAGEIRIGTEGTYPPYTYHDEKGTLTGFDVEIAEAVAKKLGVKPRFIETAWDSMIAGIDANRFDIIVNQVAATPERKEKYDFSEPYLYVTGAVIVKKGNKEIRSLRDLRAKRAAQTVTSDWADQARRAGAEIVSVQDFSQSVQLVASGRADATINSEVSTLDFLSQKPDAPIEIVERTRSGNGIAIPFRKGNPGFKAAIAKALEELRADGTLSRISLKYLRTDVTKD</sequence>
<evidence type="ECO:0000256" key="1">
    <source>
        <dbReference type="ARBA" id="ARBA00004196"/>
    </source>
</evidence>
<reference evidence="8 9" key="1">
    <citation type="submission" date="2019-10" db="EMBL/GenBank/DDBJ databases">
        <title>Genome diversity of Sutterella seckii.</title>
        <authorList>
            <person name="Chaplin A.V."/>
            <person name="Sokolova S.R."/>
            <person name="Mosin K.A."/>
            <person name="Ivanova E.L."/>
            <person name="Kochetkova T.O."/>
            <person name="Goltsov A.Y."/>
            <person name="Trofimov D.Y."/>
            <person name="Efimov B.A."/>
        </authorList>
    </citation>
    <scope>NUCLEOTIDE SEQUENCE [LARGE SCALE GENOMIC DNA]</scope>
    <source>
        <strain evidence="8 9">ASD393</strain>
    </source>
</reference>
<organism evidence="8 9">
    <name type="scientific">Sutterella seckii</name>
    <dbReference type="NCBI Taxonomy" id="1944635"/>
    <lineage>
        <taxon>Bacteria</taxon>
        <taxon>Pseudomonadati</taxon>
        <taxon>Pseudomonadota</taxon>
        <taxon>Betaproteobacteria</taxon>
        <taxon>Burkholderiales</taxon>
        <taxon>Sutterellaceae</taxon>
        <taxon>Sutterella</taxon>
    </lineage>
</organism>
<dbReference type="PANTHER" id="PTHR35936">
    <property type="entry name" value="MEMBRANE-BOUND LYTIC MUREIN TRANSGLYCOSYLASE F"/>
    <property type="match status" value="1"/>
</dbReference>
<dbReference type="SMART" id="SM00062">
    <property type="entry name" value="PBPb"/>
    <property type="match status" value="1"/>
</dbReference>